<keyword evidence="1" id="KW-0472">Membrane</keyword>
<dbReference type="AlphaFoldDB" id="A0A382W6L7"/>
<evidence type="ECO:0000256" key="1">
    <source>
        <dbReference type="SAM" id="Phobius"/>
    </source>
</evidence>
<feature type="non-terminal residue" evidence="2">
    <location>
        <position position="1"/>
    </location>
</feature>
<proteinExistence type="predicted"/>
<dbReference type="EMBL" id="UINC01157381">
    <property type="protein sequence ID" value="SVD54339.1"/>
    <property type="molecule type" value="Genomic_DNA"/>
</dbReference>
<keyword evidence="1" id="KW-1133">Transmembrane helix</keyword>
<keyword evidence="1" id="KW-0812">Transmembrane</keyword>
<feature type="transmembrane region" description="Helical" evidence="1">
    <location>
        <begin position="12"/>
        <end position="30"/>
    </location>
</feature>
<reference evidence="2" key="1">
    <citation type="submission" date="2018-05" db="EMBL/GenBank/DDBJ databases">
        <authorList>
            <person name="Lanie J.A."/>
            <person name="Ng W.-L."/>
            <person name="Kazmierczak K.M."/>
            <person name="Andrzejewski T.M."/>
            <person name="Davidsen T.M."/>
            <person name="Wayne K.J."/>
            <person name="Tettelin H."/>
            <person name="Glass J.I."/>
            <person name="Rusch D."/>
            <person name="Podicherti R."/>
            <person name="Tsui H.-C.T."/>
            <person name="Winkler M.E."/>
        </authorList>
    </citation>
    <scope>NUCLEOTIDE SEQUENCE</scope>
</reference>
<evidence type="ECO:0000313" key="2">
    <source>
        <dbReference type="EMBL" id="SVD54339.1"/>
    </source>
</evidence>
<gene>
    <name evidence="2" type="ORF">METZ01_LOCUS407193</name>
</gene>
<sequence length="39" mass="4186">RHVGHNGEAAPRVCVPANAVSVLIGLLYAYNLKPFTHSL</sequence>
<accession>A0A382W6L7</accession>
<name>A0A382W6L7_9ZZZZ</name>
<protein>
    <submittedName>
        <fullName evidence="2">Uncharacterized protein</fullName>
    </submittedName>
</protein>
<organism evidence="2">
    <name type="scientific">marine metagenome</name>
    <dbReference type="NCBI Taxonomy" id="408172"/>
    <lineage>
        <taxon>unclassified sequences</taxon>
        <taxon>metagenomes</taxon>
        <taxon>ecological metagenomes</taxon>
    </lineage>
</organism>